<comment type="caution">
    <text evidence="3">The sequence shown here is derived from an EMBL/GenBank/DDBJ whole genome shotgun (WGS) entry which is preliminary data.</text>
</comment>
<accession>A0ABW0QFZ4</accession>
<evidence type="ECO:0000313" key="4">
    <source>
        <dbReference type="Proteomes" id="UP001596084"/>
    </source>
</evidence>
<keyword evidence="4" id="KW-1185">Reference proteome</keyword>
<name>A0ABW0QFZ4_9BURK</name>
<evidence type="ECO:0000256" key="2">
    <source>
        <dbReference type="SAM" id="SignalP"/>
    </source>
</evidence>
<feature type="region of interest" description="Disordered" evidence="1">
    <location>
        <begin position="103"/>
        <end position="217"/>
    </location>
</feature>
<feature type="chain" id="PRO_5045063216" evidence="2">
    <location>
        <begin position="32"/>
        <end position="217"/>
    </location>
</feature>
<dbReference type="Pfam" id="PF12836">
    <property type="entry name" value="HHH_3"/>
    <property type="match status" value="1"/>
</dbReference>
<feature type="compositionally biased region" description="Basic and acidic residues" evidence="1">
    <location>
        <begin position="143"/>
        <end position="199"/>
    </location>
</feature>
<organism evidence="3 4">
    <name type="scientific">Polaromonas jejuensis</name>
    <dbReference type="NCBI Taxonomy" id="457502"/>
    <lineage>
        <taxon>Bacteria</taxon>
        <taxon>Pseudomonadati</taxon>
        <taxon>Pseudomonadota</taxon>
        <taxon>Betaproteobacteria</taxon>
        <taxon>Burkholderiales</taxon>
        <taxon>Comamonadaceae</taxon>
        <taxon>Polaromonas</taxon>
    </lineage>
</organism>
<feature type="compositionally biased region" description="Low complexity" evidence="1">
    <location>
        <begin position="126"/>
        <end position="142"/>
    </location>
</feature>
<protein>
    <submittedName>
        <fullName evidence="3">ComEA family DNA-binding protein</fullName>
    </submittedName>
</protein>
<evidence type="ECO:0000313" key="3">
    <source>
        <dbReference type="EMBL" id="MFC5521589.1"/>
    </source>
</evidence>
<keyword evidence="2" id="KW-0732">Signal</keyword>
<sequence>MPGSIPTLRSFLMFKKFLAFIAAMYMAVSFAAVDVNKATPAELDGVKGIGPVISSKIVEERKKGDFKDWADLEKRVSGIKDKKSAALSDSGLTVNGATYKGAAAPAAAKKDEKTAAKAEEKKPETKPAAAAVAAAPAAAASMAKEEKKDPKAEAKMKADEAKAKKDADKKAKADEKKKKAEEAKMKADADKAAKADAKKAKSNGKADAAKPAASAAK</sequence>
<proteinExistence type="predicted"/>
<feature type="compositionally biased region" description="Low complexity" evidence="1">
    <location>
        <begin position="203"/>
        <end position="217"/>
    </location>
</feature>
<reference evidence="4" key="1">
    <citation type="journal article" date="2019" name="Int. J. Syst. Evol. Microbiol.">
        <title>The Global Catalogue of Microorganisms (GCM) 10K type strain sequencing project: providing services to taxonomists for standard genome sequencing and annotation.</title>
        <authorList>
            <consortium name="The Broad Institute Genomics Platform"/>
            <consortium name="The Broad Institute Genome Sequencing Center for Infectious Disease"/>
            <person name="Wu L."/>
            <person name="Ma J."/>
        </authorList>
    </citation>
    <scope>NUCLEOTIDE SEQUENCE [LARGE SCALE GENOMIC DNA]</scope>
    <source>
        <strain evidence="4">CGMCC 4.7277</strain>
    </source>
</reference>
<keyword evidence="3" id="KW-0238">DNA-binding</keyword>
<dbReference type="Proteomes" id="UP001596084">
    <property type="component" value="Unassembled WGS sequence"/>
</dbReference>
<feature type="compositionally biased region" description="Basic and acidic residues" evidence="1">
    <location>
        <begin position="108"/>
        <end position="125"/>
    </location>
</feature>
<dbReference type="GO" id="GO:0003677">
    <property type="term" value="F:DNA binding"/>
    <property type="evidence" value="ECO:0007669"/>
    <property type="project" value="UniProtKB-KW"/>
</dbReference>
<feature type="signal peptide" evidence="2">
    <location>
        <begin position="1"/>
        <end position="31"/>
    </location>
</feature>
<dbReference type="EMBL" id="JBHSMX010000018">
    <property type="protein sequence ID" value="MFC5521589.1"/>
    <property type="molecule type" value="Genomic_DNA"/>
</dbReference>
<dbReference type="Gene3D" id="1.10.150.320">
    <property type="entry name" value="Photosystem II 12 kDa extrinsic protein"/>
    <property type="match status" value="1"/>
</dbReference>
<evidence type="ECO:0000256" key="1">
    <source>
        <dbReference type="SAM" id="MobiDB-lite"/>
    </source>
</evidence>
<gene>
    <name evidence="3" type="ORF">ACFPP7_11770</name>
</gene>
<dbReference type="SUPFAM" id="SSF160975">
    <property type="entry name" value="AF1531-like"/>
    <property type="match status" value="1"/>
</dbReference>